<dbReference type="GeneID" id="118407375"/>
<keyword evidence="2" id="KW-1185">Reference proteome</keyword>
<protein>
    <submittedName>
        <fullName evidence="3">Uncharacterized protein LOC118407375</fullName>
    </submittedName>
</protein>
<dbReference type="AlphaFoldDB" id="A0A9J7HST6"/>
<sequence>MGLHRASVKKVTGMFLEKVGHFGITSENQGTDEKKTVVDKMQKRLVQREERTVDYVAEDGTSMKLEGSVVTGGELFQYTQQNKELSKGFCQRLFERLLDQIEKHVESPPPDFDFQKLMEELADARQQYVEQARGPEKWVVLQEMAHKIEKLQANIEKMGYQDKITQEQKKAHDAEKKAHDADVRAKEREREIKDLLKQVHDMHQTQQQTLREMIQQYEKQMNKMKQDWQERLAAALQMIEELQKANRAEQAKIAREQLENERAFMKEKTKKMQKKHADLNKELEALLDRQKNTNPPPKPSWKEKCTIS</sequence>
<dbReference type="Proteomes" id="UP000001554">
    <property type="component" value="Unplaced"/>
</dbReference>
<evidence type="ECO:0000313" key="3">
    <source>
        <dbReference type="RefSeq" id="XP_035663735.1"/>
    </source>
</evidence>
<evidence type="ECO:0000313" key="2">
    <source>
        <dbReference type="Proteomes" id="UP000001554"/>
    </source>
</evidence>
<name>A0A9J7HST6_BRAFL</name>
<evidence type="ECO:0000256" key="1">
    <source>
        <dbReference type="SAM" id="MobiDB-lite"/>
    </source>
</evidence>
<gene>
    <name evidence="3" type="primary">LOC118407375</name>
</gene>
<proteinExistence type="predicted"/>
<dbReference type="Gene3D" id="1.20.1000.10">
    <property type="entry name" value="Guanylate-binding protein, C-terminal domain"/>
    <property type="match status" value="1"/>
</dbReference>
<reference evidence="3" key="1">
    <citation type="submission" date="2025-08" db="UniProtKB">
        <authorList>
            <consortium name="RefSeq"/>
        </authorList>
    </citation>
    <scope>IDENTIFICATION</scope>
    <source>
        <strain evidence="3">S238N-H82</strain>
        <tissue evidence="3">Testes</tissue>
    </source>
</reference>
<accession>A0A9J7HST6</accession>
<feature type="region of interest" description="Disordered" evidence="1">
    <location>
        <begin position="266"/>
        <end position="308"/>
    </location>
</feature>
<dbReference type="RefSeq" id="XP_035663735.1">
    <property type="nucleotide sequence ID" value="XM_035807842.1"/>
</dbReference>
<dbReference type="OMA" id="WKEKCTI"/>
<feature type="compositionally biased region" description="Basic and acidic residues" evidence="1">
    <location>
        <begin position="275"/>
        <end position="291"/>
    </location>
</feature>
<feature type="region of interest" description="Disordered" evidence="1">
    <location>
        <begin position="167"/>
        <end position="186"/>
    </location>
</feature>
<dbReference type="KEGG" id="bfo:118407375"/>
<organism evidence="2 3">
    <name type="scientific">Branchiostoma floridae</name>
    <name type="common">Florida lancelet</name>
    <name type="synonym">Amphioxus</name>
    <dbReference type="NCBI Taxonomy" id="7739"/>
    <lineage>
        <taxon>Eukaryota</taxon>
        <taxon>Metazoa</taxon>
        <taxon>Chordata</taxon>
        <taxon>Cephalochordata</taxon>
        <taxon>Leptocardii</taxon>
        <taxon>Amphioxiformes</taxon>
        <taxon>Branchiostomatidae</taxon>
        <taxon>Branchiostoma</taxon>
    </lineage>
</organism>